<protein>
    <recommendedName>
        <fullName evidence="6">FAD-binding PCMH-type domain-containing protein</fullName>
    </recommendedName>
</protein>
<evidence type="ECO:0000256" key="4">
    <source>
        <dbReference type="ARBA" id="ARBA00022827"/>
    </source>
</evidence>
<keyword evidence="5" id="KW-0560">Oxidoreductase</keyword>
<dbReference type="EMBL" id="JAPEUX010000003">
    <property type="protein sequence ID" value="KAJ4355674.1"/>
    <property type="molecule type" value="Genomic_DNA"/>
</dbReference>
<evidence type="ECO:0000259" key="6">
    <source>
        <dbReference type="PROSITE" id="PS51387"/>
    </source>
</evidence>
<dbReference type="InterPro" id="IPR016169">
    <property type="entry name" value="FAD-bd_PCMH_sub2"/>
</dbReference>
<dbReference type="SUPFAM" id="SSF56176">
    <property type="entry name" value="FAD-binding/transporter-associated domain-like"/>
    <property type="match status" value="1"/>
</dbReference>
<comment type="similarity">
    <text evidence="2">Belongs to the oxygen-dependent FAD-linked oxidoreductase family.</text>
</comment>
<sequence>MAITGLCECVSVAGPLLGAGHSALQSQYGFSADNLLSANIVLANGTTALASSATNPDLFWAIRGAGHNFGIVTSFTLLTHPVPSTYSLYTLVYTKGKIEALFSLVNNIDTPPETRDSKFFLNAVLSRPAADTDPVFTYSLAYEGTPEELHIRAKSFLALSPLTTTLTMDITYDKLYQALGFGKDAFACRKNINQDMAGVALKRWNIEGLEKAYRIFSDLTADPRFFNSFMLMENYGIVAVTGVDPDSTALPREERERPILTSAIVHYEGDEETTRRDAAAYIREIKEALYEGLDKDEWHAYVNYAAGDEGVEEVYGRERWRVEKLREMKGRWDPGTRFRFFAPLA</sequence>
<comment type="caution">
    <text evidence="7">The sequence shown here is derived from an EMBL/GenBank/DDBJ whole genome shotgun (WGS) entry which is preliminary data.</text>
</comment>
<dbReference type="GeneID" id="80907224"/>
<feature type="domain" description="FAD-binding PCMH-type" evidence="6">
    <location>
        <begin position="1"/>
        <end position="82"/>
    </location>
</feature>
<evidence type="ECO:0000256" key="2">
    <source>
        <dbReference type="ARBA" id="ARBA00005466"/>
    </source>
</evidence>
<keyword evidence="8" id="KW-1185">Reference proteome</keyword>
<dbReference type="Proteomes" id="UP001140513">
    <property type="component" value="Unassembled WGS sequence"/>
</dbReference>
<organism evidence="7 8">
    <name type="scientific">Didymosphaeria variabile</name>
    <dbReference type="NCBI Taxonomy" id="1932322"/>
    <lineage>
        <taxon>Eukaryota</taxon>
        <taxon>Fungi</taxon>
        <taxon>Dikarya</taxon>
        <taxon>Ascomycota</taxon>
        <taxon>Pezizomycotina</taxon>
        <taxon>Dothideomycetes</taxon>
        <taxon>Pleosporomycetidae</taxon>
        <taxon>Pleosporales</taxon>
        <taxon>Massarineae</taxon>
        <taxon>Didymosphaeriaceae</taxon>
        <taxon>Didymosphaeria</taxon>
    </lineage>
</organism>
<dbReference type="AlphaFoldDB" id="A0A9W9CBR6"/>
<dbReference type="GO" id="GO:0071949">
    <property type="term" value="F:FAD binding"/>
    <property type="evidence" value="ECO:0007669"/>
    <property type="project" value="InterPro"/>
</dbReference>
<evidence type="ECO:0000256" key="1">
    <source>
        <dbReference type="ARBA" id="ARBA00001974"/>
    </source>
</evidence>
<keyword evidence="4" id="KW-0274">FAD</keyword>
<accession>A0A9W9CBR6</accession>
<dbReference type="PANTHER" id="PTHR42973">
    <property type="entry name" value="BINDING OXIDOREDUCTASE, PUTATIVE (AFU_ORTHOLOGUE AFUA_1G17690)-RELATED"/>
    <property type="match status" value="1"/>
</dbReference>
<gene>
    <name evidence="7" type="ORF">N0V89_003694</name>
</gene>
<dbReference type="InterPro" id="IPR016166">
    <property type="entry name" value="FAD-bd_PCMH"/>
</dbReference>
<dbReference type="PROSITE" id="PS51387">
    <property type="entry name" value="FAD_PCMH"/>
    <property type="match status" value="1"/>
</dbReference>
<dbReference type="Gene3D" id="3.30.465.10">
    <property type="match status" value="1"/>
</dbReference>
<evidence type="ECO:0000256" key="3">
    <source>
        <dbReference type="ARBA" id="ARBA00022630"/>
    </source>
</evidence>
<proteinExistence type="inferred from homology"/>
<comment type="cofactor">
    <cofactor evidence="1">
        <name>FAD</name>
        <dbReference type="ChEBI" id="CHEBI:57692"/>
    </cofactor>
</comment>
<dbReference type="InterPro" id="IPR050416">
    <property type="entry name" value="FAD-linked_Oxidoreductase"/>
</dbReference>
<evidence type="ECO:0000313" key="7">
    <source>
        <dbReference type="EMBL" id="KAJ4355674.1"/>
    </source>
</evidence>
<dbReference type="GO" id="GO:0016491">
    <property type="term" value="F:oxidoreductase activity"/>
    <property type="evidence" value="ECO:0007669"/>
    <property type="project" value="UniProtKB-KW"/>
</dbReference>
<dbReference type="Pfam" id="PF08031">
    <property type="entry name" value="BBE"/>
    <property type="match status" value="1"/>
</dbReference>
<dbReference type="RefSeq" id="XP_056072800.1">
    <property type="nucleotide sequence ID" value="XM_056212492.1"/>
</dbReference>
<dbReference type="InterPro" id="IPR036318">
    <property type="entry name" value="FAD-bd_PCMH-like_sf"/>
</dbReference>
<dbReference type="PANTHER" id="PTHR42973:SF39">
    <property type="entry name" value="FAD-BINDING PCMH-TYPE DOMAIN-CONTAINING PROTEIN"/>
    <property type="match status" value="1"/>
</dbReference>
<name>A0A9W9CBR6_9PLEO</name>
<dbReference type="InterPro" id="IPR012951">
    <property type="entry name" value="BBE"/>
</dbReference>
<dbReference type="Gene3D" id="3.40.462.20">
    <property type="match status" value="1"/>
</dbReference>
<evidence type="ECO:0000256" key="5">
    <source>
        <dbReference type="ARBA" id="ARBA00023002"/>
    </source>
</evidence>
<keyword evidence="3" id="KW-0285">Flavoprotein</keyword>
<dbReference type="OrthoDB" id="9996127at2759"/>
<reference evidence="7" key="1">
    <citation type="submission" date="2022-10" db="EMBL/GenBank/DDBJ databases">
        <title>Tapping the CABI collections for fungal endophytes: first genome assemblies for Collariella, Neodidymelliopsis, Ascochyta clinopodiicola, Didymella pomorum, Didymosphaeria variabile, Neocosmospora piperis and Neocucurbitaria cava.</title>
        <authorList>
            <person name="Hill R."/>
        </authorList>
    </citation>
    <scope>NUCLEOTIDE SEQUENCE</scope>
    <source>
        <strain evidence="7">IMI 356815</strain>
    </source>
</reference>
<evidence type="ECO:0000313" key="8">
    <source>
        <dbReference type="Proteomes" id="UP001140513"/>
    </source>
</evidence>